<dbReference type="SUPFAM" id="SSF47598">
    <property type="entry name" value="Ribbon-helix-helix"/>
    <property type="match status" value="1"/>
</dbReference>
<dbReference type="GO" id="GO:0046872">
    <property type="term" value="F:metal ion binding"/>
    <property type="evidence" value="ECO:0007669"/>
    <property type="project" value="UniProtKB-KW"/>
</dbReference>
<evidence type="ECO:0000256" key="9">
    <source>
        <dbReference type="ARBA" id="ARBA00038276"/>
    </source>
</evidence>
<comment type="caution">
    <text evidence="11">The sequence shown here is derived from an EMBL/GenBank/DDBJ whole genome shotgun (WGS) entry which is preliminary data.</text>
</comment>
<dbReference type="PANTHER" id="PTHR33571:SF12">
    <property type="entry name" value="BSL3053 PROTEIN"/>
    <property type="match status" value="1"/>
</dbReference>
<reference evidence="11 12" key="1">
    <citation type="journal article" date="2021" name="Microorganisms">
        <title>Acidisoma silvae sp. nov. and Acidisomacellulosilytica sp. nov., Two Acidophilic Bacteria Isolated from Decaying Wood, Hydrolyzing Cellulose and Producing Poly-3-hydroxybutyrate.</title>
        <authorList>
            <person name="Mieszkin S."/>
            <person name="Pouder E."/>
            <person name="Uroz S."/>
            <person name="Simon-Colin C."/>
            <person name="Alain K."/>
        </authorList>
    </citation>
    <scope>NUCLEOTIDE SEQUENCE [LARGE SCALE GENOMIC DNA]</scope>
    <source>
        <strain evidence="11 12">HW T5.17</strain>
    </source>
</reference>
<dbReference type="InterPro" id="IPR002934">
    <property type="entry name" value="Polymerase_NTP_transf_dom"/>
</dbReference>
<dbReference type="InterPro" id="IPR043519">
    <property type="entry name" value="NT_sf"/>
</dbReference>
<evidence type="ECO:0000256" key="7">
    <source>
        <dbReference type="ARBA" id="ARBA00022840"/>
    </source>
</evidence>
<evidence type="ECO:0000256" key="6">
    <source>
        <dbReference type="ARBA" id="ARBA00022741"/>
    </source>
</evidence>
<evidence type="ECO:0000259" key="10">
    <source>
        <dbReference type="Pfam" id="PF01909"/>
    </source>
</evidence>
<keyword evidence="8" id="KW-0460">Magnesium</keyword>
<feature type="domain" description="Polymerase nucleotidyl transferase" evidence="10">
    <location>
        <begin position="56"/>
        <end position="129"/>
    </location>
</feature>
<dbReference type="SUPFAM" id="SSF81301">
    <property type="entry name" value="Nucleotidyltransferase"/>
    <property type="match status" value="1"/>
</dbReference>
<sequence>MAFLSIRVPDDVRNRVKAVAAARGENLQDLIGTLLERFLEEADRKPPQLAEVVRTLRELEPRLRERGVAALWVFGSVARGEAGPGSDVDLLFQFTPDREHSLFEIQRIKDEIQAVIGHTVDLGERSTLMAKAAETAVRDMVSVF</sequence>
<proteinExistence type="inferred from homology"/>
<dbReference type="Proteomes" id="UP000721844">
    <property type="component" value="Unassembled WGS sequence"/>
</dbReference>
<keyword evidence="5" id="KW-0479">Metal-binding</keyword>
<evidence type="ECO:0000313" key="11">
    <source>
        <dbReference type="EMBL" id="MCB8883955.1"/>
    </source>
</evidence>
<evidence type="ECO:0000256" key="8">
    <source>
        <dbReference type="ARBA" id="ARBA00022842"/>
    </source>
</evidence>
<accession>A0A963Z8D6</accession>
<evidence type="ECO:0000313" key="12">
    <source>
        <dbReference type="Proteomes" id="UP000721844"/>
    </source>
</evidence>
<keyword evidence="4" id="KW-0548">Nucleotidyltransferase</keyword>
<evidence type="ECO:0000256" key="4">
    <source>
        <dbReference type="ARBA" id="ARBA00022695"/>
    </source>
</evidence>
<dbReference type="EMBL" id="JAESVA010000019">
    <property type="protein sequence ID" value="MCB8883955.1"/>
    <property type="molecule type" value="Genomic_DNA"/>
</dbReference>
<evidence type="ECO:0000256" key="5">
    <source>
        <dbReference type="ARBA" id="ARBA00022723"/>
    </source>
</evidence>
<dbReference type="RefSeq" id="WP_227310695.1">
    <property type="nucleotide sequence ID" value="NZ_JAESVA010000019.1"/>
</dbReference>
<keyword evidence="2" id="KW-1277">Toxin-antitoxin system</keyword>
<dbReference type="AlphaFoldDB" id="A0A963Z8D6"/>
<keyword evidence="7" id="KW-0067">ATP-binding</keyword>
<dbReference type="InterPro" id="IPR052038">
    <property type="entry name" value="Type-VII_TA_antitoxin"/>
</dbReference>
<dbReference type="CDD" id="cd05403">
    <property type="entry name" value="NT_KNTase_like"/>
    <property type="match status" value="1"/>
</dbReference>
<dbReference type="PANTHER" id="PTHR33571">
    <property type="entry name" value="SSL8005 PROTEIN"/>
    <property type="match status" value="1"/>
</dbReference>
<dbReference type="GO" id="GO:0005524">
    <property type="term" value="F:ATP binding"/>
    <property type="evidence" value="ECO:0007669"/>
    <property type="project" value="UniProtKB-KW"/>
</dbReference>
<keyword evidence="12" id="KW-1185">Reference proteome</keyword>
<evidence type="ECO:0000256" key="3">
    <source>
        <dbReference type="ARBA" id="ARBA00022679"/>
    </source>
</evidence>
<evidence type="ECO:0000256" key="1">
    <source>
        <dbReference type="ARBA" id="ARBA00001946"/>
    </source>
</evidence>
<dbReference type="Gene3D" id="3.30.460.10">
    <property type="entry name" value="Beta Polymerase, domain 2"/>
    <property type="match status" value="1"/>
</dbReference>
<dbReference type="GO" id="GO:0016779">
    <property type="term" value="F:nucleotidyltransferase activity"/>
    <property type="evidence" value="ECO:0007669"/>
    <property type="project" value="UniProtKB-KW"/>
</dbReference>
<evidence type="ECO:0000256" key="2">
    <source>
        <dbReference type="ARBA" id="ARBA00022649"/>
    </source>
</evidence>
<dbReference type="InterPro" id="IPR010985">
    <property type="entry name" value="Ribbon_hlx_hlx"/>
</dbReference>
<organism evidence="11 12">
    <name type="scientific">Acidisoma cellulosilyticum</name>
    <dbReference type="NCBI Taxonomy" id="2802395"/>
    <lineage>
        <taxon>Bacteria</taxon>
        <taxon>Pseudomonadati</taxon>
        <taxon>Pseudomonadota</taxon>
        <taxon>Alphaproteobacteria</taxon>
        <taxon>Acetobacterales</taxon>
        <taxon>Acidocellaceae</taxon>
        <taxon>Acidisoma</taxon>
    </lineage>
</organism>
<keyword evidence="6" id="KW-0547">Nucleotide-binding</keyword>
<comment type="similarity">
    <text evidence="9">Belongs to the MntA antitoxin family.</text>
</comment>
<keyword evidence="3" id="KW-0808">Transferase</keyword>
<dbReference type="Pfam" id="PF01909">
    <property type="entry name" value="NTP_transf_2"/>
    <property type="match status" value="1"/>
</dbReference>
<protein>
    <submittedName>
        <fullName evidence="11">Nucleotidyltransferase domain-containing protein</fullName>
    </submittedName>
</protein>
<gene>
    <name evidence="11" type="ORF">ACELLULO517_27180</name>
</gene>
<comment type="cofactor">
    <cofactor evidence="1">
        <name>Mg(2+)</name>
        <dbReference type="ChEBI" id="CHEBI:18420"/>
    </cofactor>
</comment>
<name>A0A963Z8D6_9PROT</name>
<dbReference type="GO" id="GO:0006355">
    <property type="term" value="P:regulation of DNA-templated transcription"/>
    <property type="evidence" value="ECO:0007669"/>
    <property type="project" value="InterPro"/>
</dbReference>